<dbReference type="PANTHER" id="PTHR43547:SF2">
    <property type="entry name" value="HYBRID SIGNAL TRANSDUCTION HISTIDINE KINASE C"/>
    <property type="match status" value="1"/>
</dbReference>
<dbReference type="EMBL" id="BAABEY010000036">
    <property type="protein sequence ID" value="GAA4446558.1"/>
    <property type="molecule type" value="Genomic_DNA"/>
</dbReference>
<feature type="transmembrane region" description="Helical" evidence="4">
    <location>
        <begin position="34"/>
        <end position="51"/>
    </location>
</feature>
<evidence type="ECO:0000256" key="4">
    <source>
        <dbReference type="SAM" id="Phobius"/>
    </source>
</evidence>
<keyword evidence="4" id="KW-1133">Transmembrane helix</keyword>
<dbReference type="PANTHER" id="PTHR43547">
    <property type="entry name" value="TWO-COMPONENT HISTIDINE KINASE"/>
    <property type="match status" value="1"/>
</dbReference>
<sequence length="442" mass="50036">MSLRRIRIGFLLVLLLLLALTVLACYCFFKGLYSYLILIIPAIAVLALRLATVRMRVFRELEDFHEAVMYRDFTRSFPAGSGDGEIKLLRKTFNGINQVFHEVSSEREIQYQYLQNLLEIADTSIISYNLDTGKVAWMNESFRKLFAIPFLNNFEALQKRSPDLYRKSTQLSPGTTTLFTVESPRGPLKLQLYARDFQTMEGRFRMISCQNVNETIDRTESLAWQKLLSVLTHEIMNSIAPISSLASTLSGRISQMPPAPQMEDIRVGVDTIRKRSEGLLRFAQTYRSLNQVSNLNLRKTTLSTLFENINQLFEPTLIQKGIELDIIMKDPSLQYEMDGGLIEQVLINLVLNAIEAVKEKEAPYISITAQLMEGDRLQIRVTDNGKGIAADLMDSIFVPFFTTRKTGSGVGLTLGKQIMLLHGGNIRVESKENTGSTFTLAF</sequence>
<gene>
    <name evidence="6" type="ORF">GCM10023091_39890</name>
</gene>
<name>A0ABP8M9M6_9BACT</name>
<dbReference type="InterPro" id="IPR003594">
    <property type="entry name" value="HATPase_dom"/>
</dbReference>
<dbReference type="Proteomes" id="UP001501508">
    <property type="component" value="Unassembled WGS sequence"/>
</dbReference>
<dbReference type="PROSITE" id="PS50109">
    <property type="entry name" value="HIS_KIN"/>
    <property type="match status" value="1"/>
</dbReference>
<dbReference type="InterPro" id="IPR005467">
    <property type="entry name" value="His_kinase_dom"/>
</dbReference>
<comment type="caution">
    <text evidence="6">The sequence shown here is derived from an EMBL/GenBank/DDBJ whole genome shotgun (WGS) entry which is preliminary data.</text>
</comment>
<reference evidence="7" key="1">
    <citation type="journal article" date="2019" name="Int. J. Syst. Evol. Microbiol.">
        <title>The Global Catalogue of Microorganisms (GCM) 10K type strain sequencing project: providing services to taxonomists for standard genome sequencing and annotation.</title>
        <authorList>
            <consortium name="The Broad Institute Genomics Platform"/>
            <consortium name="The Broad Institute Genome Sequencing Center for Infectious Disease"/>
            <person name="Wu L."/>
            <person name="Ma J."/>
        </authorList>
    </citation>
    <scope>NUCLEOTIDE SEQUENCE [LARGE SCALE GENOMIC DNA]</scope>
    <source>
        <strain evidence="7">JCM 31920</strain>
    </source>
</reference>
<evidence type="ECO:0000256" key="1">
    <source>
        <dbReference type="ARBA" id="ARBA00000085"/>
    </source>
</evidence>
<dbReference type="RefSeq" id="WP_345032496.1">
    <property type="nucleotide sequence ID" value="NZ_BAABEY010000036.1"/>
</dbReference>
<proteinExistence type="predicted"/>
<comment type="catalytic activity">
    <reaction evidence="1">
        <text>ATP + protein L-histidine = ADP + protein N-phospho-L-histidine.</text>
        <dbReference type="EC" id="2.7.13.3"/>
    </reaction>
</comment>
<dbReference type="EC" id="2.7.13.3" evidence="2"/>
<feature type="domain" description="Histidine kinase" evidence="5">
    <location>
        <begin position="230"/>
        <end position="442"/>
    </location>
</feature>
<organism evidence="6 7">
    <name type="scientific">Ravibacter arvi</name>
    <dbReference type="NCBI Taxonomy" id="2051041"/>
    <lineage>
        <taxon>Bacteria</taxon>
        <taxon>Pseudomonadati</taxon>
        <taxon>Bacteroidota</taxon>
        <taxon>Cytophagia</taxon>
        <taxon>Cytophagales</taxon>
        <taxon>Spirosomataceae</taxon>
        <taxon>Ravibacter</taxon>
    </lineage>
</organism>
<evidence type="ECO:0000256" key="3">
    <source>
        <dbReference type="ARBA" id="ARBA00022553"/>
    </source>
</evidence>
<evidence type="ECO:0000313" key="6">
    <source>
        <dbReference type="EMBL" id="GAA4446558.1"/>
    </source>
</evidence>
<dbReference type="PROSITE" id="PS51257">
    <property type="entry name" value="PROKAR_LIPOPROTEIN"/>
    <property type="match status" value="1"/>
</dbReference>
<keyword evidence="3" id="KW-0597">Phosphoprotein</keyword>
<accession>A0ABP8M9M6</accession>
<dbReference type="SMART" id="SM00387">
    <property type="entry name" value="HATPase_c"/>
    <property type="match status" value="1"/>
</dbReference>
<keyword evidence="6" id="KW-0418">Kinase</keyword>
<evidence type="ECO:0000259" key="5">
    <source>
        <dbReference type="PROSITE" id="PS50109"/>
    </source>
</evidence>
<dbReference type="InterPro" id="IPR036890">
    <property type="entry name" value="HATPase_C_sf"/>
</dbReference>
<dbReference type="SUPFAM" id="SSF55874">
    <property type="entry name" value="ATPase domain of HSP90 chaperone/DNA topoisomerase II/histidine kinase"/>
    <property type="match status" value="1"/>
</dbReference>
<protein>
    <recommendedName>
        <fullName evidence="2">histidine kinase</fullName>
        <ecNumber evidence="2">2.7.13.3</ecNumber>
    </recommendedName>
</protein>
<evidence type="ECO:0000256" key="2">
    <source>
        <dbReference type="ARBA" id="ARBA00012438"/>
    </source>
</evidence>
<keyword evidence="6" id="KW-0808">Transferase</keyword>
<dbReference type="Gene3D" id="3.30.565.10">
    <property type="entry name" value="Histidine kinase-like ATPase, C-terminal domain"/>
    <property type="match status" value="1"/>
</dbReference>
<keyword evidence="7" id="KW-1185">Reference proteome</keyword>
<dbReference type="Pfam" id="PF02518">
    <property type="entry name" value="HATPase_c"/>
    <property type="match status" value="1"/>
</dbReference>
<keyword evidence="4" id="KW-0812">Transmembrane</keyword>
<evidence type="ECO:0000313" key="7">
    <source>
        <dbReference type="Proteomes" id="UP001501508"/>
    </source>
</evidence>
<keyword evidence="4" id="KW-0472">Membrane</keyword>
<dbReference type="PRINTS" id="PR00344">
    <property type="entry name" value="BCTRLSENSOR"/>
</dbReference>
<dbReference type="InterPro" id="IPR004358">
    <property type="entry name" value="Sig_transdc_His_kin-like_C"/>
</dbReference>
<dbReference type="GO" id="GO:0016301">
    <property type="term" value="F:kinase activity"/>
    <property type="evidence" value="ECO:0007669"/>
    <property type="project" value="UniProtKB-KW"/>
</dbReference>